<name>A0A8E6B9B2_9BACT</name>
<reference evidence="2" key="1">
    <citation type="submission" date="2021-05" db="EMBL/GenBank/DDBJ databases">
        <title>Complete genome sequence of the cellulolytic planctomycete Telmatocola sphagniphila SP2T and characterization of the first cellulase from planctomycetes.</title>
        <authorList>
            <person name="Rakitin A.L."/>
            <person name="Beletsky A.V."/>
            <person name="Naumoff D.G."/>
            <person name="Kulichevskaya I.S."/>
            <person name="Mardanov A.V."/>
            <person name="Ravin N.V."/>
            <person name="Dedysh S.N."/>
        </authorList>
    </citation>
    <scope>NUCLEOTIDE SEQUENCE</scope>
    <source>
        <strain evidence="2">SP2T</strain>
    </source>
</reference>
<accession>A0A8E6B9B2</accession>
<organism evidence="2 3">
    <name type="scientific">Telmatocola sphagniphila</name>
    <dbReference type="NCBI Taxonomy" id="1123043"/>
    <lineage>
        <taxon>Bacteria</taxon>
        <taxon>Pseudomonadati</taxon>
        <taxon>Planctomycetota</taxon>
        <taxon>Planctomycetia</taxon>
        <taxon>Gemmatales</taxon>
        <taxon>Gemmataceae</taxon>
    </lineage>
</organism>
<protein>
    <submittedName>
        <fullName evidence="2">Uncharacterized protein</fullName>
    </submittedName>
</protein>
<sequence>MNIVKWLGAALAIMLSGNVVSAAEAISAGTIKSVNSENKTFVLTDSANKDSTFAIGEKMVVNRSGKESKSDLKVGDVINVSYAKGILHWTADYVLVQEGATQKSELIRGTIKSYDAATKELSFCNEAKKDTTYGMGSATVRLNMADMKIDNVKIGDHALLIVNVVDGASTLKCLMVDRTE</sequence>
<evidence type="ECO:0000313" key="3">
    <source>
        <dbReference type="Proteomes" id="UP000676194"/>
    </source>
</evidence>
<keyword evidence="1" id="KW-0732">Signal</keyword>
<dbReference type="KEGG" id="tsph:KIH39_09525"/>
<dbReference type="EMBL" id="CP074694">
    <property type="protein sequence ID" value="QVL34126.1"/>
    <property type="molecule type" value="Genomic_DNA"/>
</dbReference>
<feature type="signal peptide" evidence="1">
    <location>
        <begin position="1"/>
        <end position="22"/>
    </location>
</feature>
<feature type="chain" id="PRO_5034912199" evidence="1">
    <location>
        <begin position="23"/>
        <end position="180"/>
    </location>
</feature>
<keyword evidence="3" id="KW-1185">Reference proteome</keyword>
<gene>
    <name evidence="2" type="ORF">KIH39_09525</name>
</gene>
<dbReference type="Proteomes" id="UP000676194">
    <property type="component" value="Chromosome"/>
</dbReference>
<evidence type="ECO:0000313" key="2">
    <source>
        <dbReference type="EMBL" id="QVL34126.1"/>
    </source>
</evidence>
<dbReference type="AlphaFoldDB" id="A0A8E6B9B2"/>
<dbReference type="RefSeq" id="WP_213499099.1">
    <property type="nucleotide sequence ID" value="NZ_CP074694.1"/>
</dbReference>
<evidence type="ECO:0000256" key="1">
    <source>
        <dbReference type="SAM" id="SignalP"/>
    </source>
</evidence>
<proteinExistence type="predicted"/>